<dbReference type="AlphaFoldDB" id="W1VNG3"/>
<evidence type="ECO:0000313" key="2">
    <source>
        <dbReference type="Proteomes" id="UP000018852"/>
    </source>
</evidence>
<organism evidence="1 2">
    <name type="scientific">Actinomyces urogenitalis DORA_12</name>
    <dbReference type="NCBI Taxonomy" id="1403939"/>
    <lineage>
        <taxon>Bacteria</taxon>
        <taxon>Bacillati</taxon>
        <taxon>Actinomycetota</taxon>
        <taxon>Actinomycetes</taxon>
        <taxon>Actinomycetales</taxon>
        <taxon>Actinomycetaceae</taxon>
        <taxon>Actinomyces</taxon>
    </lineage>
</organism>
<protein>
    <submittedName>
        <fullName evidence="1">Uncharacterized protein</fullName>
    </submittedName>
</protein>
<dbReference type="PATRIC" id="fig|1403939.3.peg.466"/>
<accession>W1VNG3</accession>
<dbReference type="Proteomes" id="UP000018852">
    <property type="component" value="Unassembled WGS sequence"/>
</dbReference>
<evidence type="ECO:0000313" key="1">
    <source>
        <dbReference type="EMBL" id="ETJ06335.1"/>
    </source>
</evidence>
<gene>
    <name evidence="1" type="ORF">Q605_AUC00317G0002</name>
</gene>
<comment type="caution">
    <text evidence="1">The sequence shown here is derived from an EMBL/GenBank/DDBJ whole genome shotgun (WGS) entry which is preliminary data.</text>
</comment>
<dbReference type="EMBL" id="AZLV01000317">
    <property type="protein sequence ID" value="ETJ06335.1"/>
    <property type="molecule type" value="Genomic_DNA"/>
</dbReference>
<sequence length="116" mass="11664">MLSRRPPNAGVGGAMGSYLGGAQSVAVFTLEGGGELPGPGEELVFTIERTPTITGALLVPKRAVSTVADGAHTVLARQEDGSFLTVPVALEGCVGGQCAITADSLAVGDQLRVDQS</sequence>
<reference evidence="1 2" key="1">
    <citation type="submission" date="2013-12" db="EMBL/GenBank/DDBJ databases">
        <title>A Varibaculum cambriense genome reconstructed from a premature infant gut community with otherwise low bacterial novelty that shifts toward anaerobic metabolism during the third week of life.</title>
        <authorList>
            <person name="Brown C.T."/>
            <person name="Sharon I."/>
            <person name="Thomas B.C."/>
            <person name="Castelle C.J."/>
            <person name="Morowitz M.J."/>
            <person name="Banfield J.F."/>
        </authorList>
    </citation>
    <scope>NUCLEOTIDE SEQUENCE [LARGE SCALE GENOMIC DNA]</scope>
    <source>
        <strain evidence="2">DORA_12</strain>
    </source>
</reference>
<proteinExistence type="predicted"/>
<name>W1VNG3_9ACTO</name>